<dbReference type="GO" id="GO:0016787">
    <property type="term" value="F:hydrolase activity"/>
    <property type="evidence" value="ECO:0007669"/>
    <property type="project" value="UniProtKB-KW"/>
</dbReference>
<protein>
    <submittedName>
        <fullName evidence="2">Glycoside hydrolase family 76 protein</fullName>
    </submittedName>
</protein>
<organism evidence="2 3">
    <name type="scientific">Plenodomus tracheiphilus IPT5</name>
    <dbReference type="NCBI Taxonomy" id="1408161"/>
    <lineage>
        <taxon>Eukaryota</taxon>
        <taxon>Fungi</taxon>
        <taxon>Dikarya</taxon>
        <taxon>Ascomycota</taxon>
        <taxon>Pezizomycotina</taxon>
        <taxon>Dothideomycetes</taxon>
        <taxon>Pleosporomycetidae</taxon>
        <taxon>Pleosporales</taxon>
        <taxon>Pleosporineae</taxon>
        <taxon>Leptosphaeriaceae</taxon>
        <taxon>Plenodomus</taxon>
    </lineage>
</organism>
<dbReference type="Proteomes" id="UP000799423">
    <property type="component" value="Unassembled WGS sequence"/>
</dbReference>
<keyword evidence="2" id="KW-0378">Hydrolase</keyword>
<dbReference type="Gene3D" id="1.50.10.20">
    <property type="match status" value="1"/>
</dbReference>
<dbReference type="PROSITE" id="PS51257">
    <property type="entry name" value="PROKAR_LIPOPROTEIN"/>
    <property type="match status" value="1"/>
</dbReference>
<evidence type="ECO:0000256" key="1">
    <source>
        <dbReference type="SAM" id="SignalP"/>
    </source>
</evidence>
<dbReference type="Pfam" id="PF12311">
    <property type="entry name" value="DUF3632"/>
    <property type="match status" value="1"/>
</dbReference>
<dbReference type="GO" id="GO:0005975">
    <property type="term" value="P:carbohydrate metabolic process"/>
    <property type="evidence" value="ECO:0007669"/>
    <property type="project" value="InterPro"/>
</dbReference>
<sequence>MRVFASLVYILLALGSACADYADNAASAINTSKEKFYNIDTGLWNDLWWQSGNFIETIARFGQLDSGFKQTSAMDIISNTYAKSGNQKGANRWVNMFYDDMGWWALGWIASYDLTGDTKYLDTARDLFEDMTSGWNTSCNGGIWWSKEREYVSAISNELFLSVTAHLANRVSGTEKANYTTWARREWDWFWNAGIINSDNLINDGLDTYCKNNGSPTYTYNQGVILAGLSELARATGDGALVSHANDIAHAAMSKLTDNGILTETGGVDLDVQGALFKGAFVRGLSTLNQYERKQDFTDFLRKNADSAWAQPKVDGLIVGRWQGGSEVANAGSQGAGIDVLVAAAQANNFTGLLIGSMWCWPFVHVEQGNARLKRCLLSHCGRNTTLPTGTSRSHTAVFAATNWSPSQNVVGATDYSSCCDTGDTWNRGRPYWLPLFQPTPYAMARIREQNKKIEEVLATVADQAAQIDQIAKIRGWHRPRDDSAYFPLVQDLMNEKISIDDACVRIFGPIDEKIAASKLDEVNFLDLWYSIIHSAKRIDFSGIEQRDQLADLVDFVGKFKNHSIPDNDKYDYIYNSLTDFDLASREAYNDAPVAQNGFLAIEIAVWANLNHFFARITDQGIHDFSMYAIWAMRQALENDLQDDGEATAAQKYAAYVPAASAWIIGAGRTMFIKEADLTPTDQKQGNPARGGELWKGKAEFSKKRWALWKERLVTISTMEKVTENTRSVAKTSVEQMERSETFELV</sequence>
<feature type="chain" id="PRO_5025448126" evidence="1">
    <location>
        <begin position="20"/>
        <end position="746"/>
    </location>
</feature>
<feature type="signal peptide" evidence="1">
    <location>
        <begin position="1"/>
        <end position="19"/>
    </location>
</feature>
<dbReference type="AlphaFoldDB" id="A0A6A7B6Y3"/>
<keyword evidence="1" id="KW-0732">Signal</keyword>
<dbReference type="Pfam" id="PF03663">
    <property type="entry name" value="Glyco_hydro_76"/>
    <property type="match status" value="1"/>
</dbReference>
<evidence type="ECO:0000313" key="3">
    <source>
        <dbReference type="Proteomes" id="UP000799423"/>
    </source>
</evidence>
<dbReference type="InterPro" id="IPR053169">
    <property type="entry name" value="MUG_Protein"/>
</dbReference>
<dbReference type="InterPro" id="IPR005198">
    <property type="entry name" value="Glyco_hydro_76"/>
</dbReference>
<reference evidence="2" key="1">
    <citation type="submission" date="2020-01" db="EMBL/GenBank/DDBJ databases">
        <authorList>
            <consortium name="DOE Joint Genome Institute"/>
            <person name="Haridas S."/>
            <person name="Albert R."/>
            <person name="Binder M."/>
            <person name="Bloem J."/>
            <person name="Labutti K."/>
            <person name="Salamov A."/>
            <person name="Andreopoulos B."/>
            <person name="Baker S.E."/>
            <person name="Barry K."/>
            <person name="Bills G."/>
            <person name="Bluhm B.H."/>
            <person name="Cannon C."/>
            <person name="Castanera R."/>
            <person name="Culley D.E."/>
            <person name="Daum C."/>
            <person name="Ezra D."/>
            <person name="Gonzalez J.B."/>
            <person name="Henrissat B."/>
            <person name="Kuo A."/>
            <person name="Liang C."/>
            <person name="Lipzen A."/>
            <person name="Lutzoni F."/>
            <person name="Magnuson J."/>
            <person name="Mondo S."/>
            <person name="Nolan M."/>
            <person name="Ohm R."/>
            <person name="Pangilinan J."/>
            <person name="Park H.-J."/>
            <person name="Ramirez L."/>
            <person name="Alfaro M."/>
            <person name="Sun H."/>
            <person name="Tritt A."/>
            <person name="Yoshinaga Y."/>
            <person name="Zwiers L.-H."/>
            <person name="Turgeon B.G."/>
            <person name="Goodwin S.B."/>
            <person name="Spatafora J.W."/>
            <person name="Crous P.W."/>
            <person name="Grigoriev I.V."/>
        </authorList>
    </citation>
    <scope>NUCLEOTIDE SEQUENCE</scope>
    <source>
        <strain evidence="2">IPT5</strain>
    </source>
</reference>
<dbReference type="SUPFAM" id="SSF48208">
    <property type="entry name" value="Six-hairpin glycosidases"/>
    <property type="match status" value="1"/>
</dbReference>
<dbReference type="InterPro" id="IPR022085">
    <property type="entry name" value="OpdG"/>
</dbReference>
<accession>A0A6A7B6Y3</accession>
<gene>
    <name evidence="2" type="ORF">T440DRAFT_529848</name>
</gene>
<keyword evidence="3" id="KW-1185">Reference proteome</keyword>
<dbReference type="InterPro" id="IPR008928">
    <property type="entry name" value="6-hairpin_glycosidase_sf"/>
</dbReference>
<proteinExistence type="predicted"/>
<evidence type="ECO:0000313" key="2">
    <source>
        <dbReference type="EMBL" id="KAF2851044.1"/>
    </source>
</evidence>
<dbReference type="PANTHER" id="PTHR47791:SF1">
    <property type="entry name" value="ENDO MANNANASE, GH76 FAMILY (EUROFUNG)"/>
    <property type="match status" value="1"/>
</dbReference>
<name>A0A6A7B6Y3_9PLEO</name>
<dbReference type="OrthoDB" id="9984024at2759"/>
<dbReference type="EMBL" id="MU006304">
    <property type="protein sequence ID" value="KAF2851044.1"/>
    <property type="molecule type" value="Genomic_DNA"/>
</dbReference>
<dbReference type="PANTHER" id="PTHR47791">
    <property type="entry name" value="MEIOTICALLY UP-REGULATED GENE 191 PROTEIN"/>
    <property type="match status" value="1"/>
</dbReference>